<dbReference type="EMBL" id="QRZH01000011">
    <property type="protein sequence ID" value="RGV52170.1"/>
    <property type="molecule type" value="Genomic_DNA"/>
</dbReference>
<feature type="transmembrane region" description="Helical" evidence="7">
    <location>
        <begin position="79"/>
        <end position="105"/>
    </location>
</feature>
<dbReference type="InterPro" id="IPR050833">
    <property type="entry name" value="Poly_Biosynth_Transport"/>
</dbReference>
<feature type="transmembrane region" description="Helical" evidence="7">
    <location>
        <begin position="21"/>
        <end position="37"/>
    </location>
</feature>
<feature type="transmembrane region" description="Helical" evidence="7">
    <location>
        <begin position="353"/>
        <end position="375"/>
    </location>
</feature>
<dbReference type="CDD" id="cd13127">
    <property type="entry name" value="MATE_tuaB_like"/>
    <property type="match status" value="1"/>
</dbReference>
<reference evidence="8 9" key="1">
    <citation type="submission" date="2018-08" db="EMBL/GenBank/DDBJ databases">
        <title>A genome reference for cultivated species of the human gut microbiota.</title>
        <authorList>
            <person name="Zou Y."/>
            <person name="Xue W."/>
            <person name="Luo G."/>
        </authorList>
    </citation>
    <scope>NUCLEOTIDE SEQUENCE [LARGE SCALE GENOMIC DNA]</scope>
    <source>
        <strain evidence="8 9">AF14-26</strain>
    </source>
</reference>
<evidence type="ECO:0000256" key="1">
    <source>
        <dbReference type="ARBA" id="ARBA00004651"/>
    </source>
</evidence>
<comment type="subcellular location">
    <subcellularLocation>
        <location evidence="1">Cell membrane</location>
        <topology evidence="1">Multi-pass membrane protein</topology>
    </subcellularLocation>
</comment>
<organism evidence="8 9">
    <name type="scientific">Bacteroides fragilis</name>
    <dbReference type="NCBI Taxonomy" id="817"/>
    <lineage>
        <taxon>Bacteria</taxon>
        <taxon>Pseudomonadati</taxon>
        <taxon>Bacteroidota</taxon>
        <taxon>Bacteroidia</taxon>
        <taxon>Bacteroidales</taxon>
        <taxon>Bacteroidaceae</taxon>
        <taxon>Bacteroides</taxon>
    </lineage>
</organism>
<evidence type="ECO:0000256" key="2">
    <source>
        <dbReference type="ARBA" id="ARBA00007430"/>
    </source>
</evidence>
<dbReference type="PANTHER" id="PTHR30250">
    <property type="entry name" value="PST FAMILY PREDICTED COLANIC ACID TRANSPORTER"/>
    <property type="match status" value="1"/>
</dbReference>
<keyword evidence="3" id="KW-1003">Cell membrane</keyword>
<feature type="transmembrane region" description="Helical" evidence="7">
    <location>
        <begin position="411"/>
        <end position="434"/>
    </location>
</feature>
<feature type="transmembrane region" description="Helical" evidence="7">
    <location>
        <begin position="440"/>
        <end position="462"/>
    </location>
</feature>
<comment type="caution">
    <text evidence="8">The sequence shown here is derived from an EMBL/GenBank/DDBJ whole genome shotgun (WGS) entry which is preliminary data.</text>
</comment>
<dbReference type="PANTHER" id="PTHR30250:SF10">
    <property type="entry name" value="LIPOPOLYSACCHARIDE BIOSYNTHESIS PROTEIN WZXC"/>
    <property type="match status" value="1"/>
</dbReference>
<accession>A0A412Y401</accession>
<feature type="transmembrane region" description="Helical" evidence="7">
    <location>
        <begin position="381"/>
        <end position="399"/>
    </location>
</feature>
<keyword evidence="4 7" id="KW-0812">Transmembrane</keyword>
<proteinExistence type="inferred from homology"/>
<evidence type="ECO:0000256" key="5">
    <source>
        <dbReference type="ARBA" id="ARBA00022989"/>
    </source>
</evidence>
<feature type="transmembrane region" description="Helical" evidence="7">
    <location>
        <begin position="287"/>
        <end position="304"/>
    </location>
</feature>
<feature type="transmembrane region" description="Helical" evidence="7">
    <location>
        <begin position="324"/>
        <end position="346"/>
    </location>
</feature>
<evidence type="ECO:0000256" key="6">
    <source>
        <dbReference type="ARBA" id="ARBA00023136"/>
    </source>
</evidence>
<evidence type="ECO:0000313" key="9">
    <source>
        <dbReference type="Proteomes" id="UP000286270"/>
    </source>
</evidence>
<evidence type="ECO:0000256" key="4">
    <source>
        <dbReference type="ARBA" id="ARBA00022692"/>
    </source>
</evidence>
<name>A0A412Y401_BACFG</name>
<feature type="transmembrane region" description="Helical" evidence="7">
    <location>
        <begin position="43"/>
        <end position="67"/>
    </location>
</feature>
<feature type="transmembrane region" description="Helical" evidence="7">
    <location>
        <begin position="117"/>
        <end position="135"/>
    </location>
</feature>
<dbReference type="AlphaFoldDB" id="A0A412Y401"/>
<feature type="transmembrane region" description="Helical" evidence="7">
    <location>
        <begin position="147"/>
        <end position="166"/>
    </location>
</feature>
<dbReference type="Pfam" id="PF13440">
    <property type="entry name" value="Polysacc_synt_3"/>
    <property type="match status" value="1"/>
</dbReference>
<sequence>MSLKDKTVSSIVWSGIERFSTLFIQLVCTIIIARLLTPADFGLVGMLTIFISLAQTIIDSGFGQALIRKQDADQVDYSSVFYINLVLGIIVYIVLFLCSSSIASFYDMPELELVSKISFIVLPVNALGLIQYTILCKKIDFRSISQITIYSSILSGILGICIAFYFQNVWALVVQSVSFYIFRTALLWFINSWKPSLELSFNSIKAMFGFSINLLLTGLVGSFFMNIYSLVIGKFYTPTELGYYSQADRIQKIPATSITEVIQRVTYPVLATIQNEDERLRESYRKIINMAIFIITPLMTYFILVAPEFFDLILTDKWRIAAKYFQILCLTGICYPLSCINLNILTIRGKTKLLFYLECLKKILLLVILIISIHFDIIAVVYGQLLYGILAVVLNLYFCGREIKLSIKQQLLDVFPVILSTFLMYLCVFYLQHYLKETPLIIYLLISLLVALISYFLISYTFHIKSLNEVKNIILIKLNK</sequence>
<keyword evidence="5 7" id="KW-1133">Transmembrane helix</keyword>
<protein>
    <submittedName>
        <fullName evidence="8">Lipopolysaccharide biosynthesis protein</fullName>
    </submittedName>
</protein>
<keyword evidence="6 7" id="KW-0472">Membrane</keyword>
<dbReference type="RefSeq" id="WP_122142843.1">
    <property type="nucleotide sequence ID" value="NZ_JAFKPL010000008.1"/>
</dbReference>
<evidence type="ECO:0000256" key="7">
    <source>
        <dbReference type="SAM" id="Phobius"/>
    </source>
</evidence>
<dbReference type="GO" id="GO:0005886">
    <property type="term" value="C:plasma membrane"/>
    <property type="evidence" value="ECO:0007669"/>
    <property type="project" value="UniProtKB-SubCell"/>
</dbReference>
<dbReference type="Proteomes" id="UP000286270">
    <property type="component" value="Unassembled WGS sequence"/>
</dbReference>
<evidence type="ECO:0000256" key="3">
    <source>
        <dbReference type="ARBA" id="ARBA00022475"/>
    </source>
</evidence>
<gene>
    <name evidence="8" type="ORF">DWW08_13475</name>
</gene>
<comment type="similarity">
    <text evidence="2">Belongs to the polysaccharide synthase family.</text>
</comment>
<evidence type="ECO:0000313" key="8">
    <source>
        <dbReference type="EMBL" id="RGV52170.1"/>
    </source>
</evidence>